<feature type="non-terminal residue" evidence="1">
    <location>
        <position position="120"/>
    </location>
</feature>
<accession>A0A8B6BW03</accession>
<organism evidence="1 2">
    <name type="scientific">Mytilus galloprovincialis</name>
    <name type="common">Mediterranean mussel</name>
    <dbReference type="NCBI Taxonomy" id="29158"/>
    <lineage>
        <taxon>Eukaryota</taxon>
        <taxon>Metazoa</taxon>
        <taxon>Spiralia</taxon>
        <taxon>Lophotrochozoa</taxon>
        <taxon>Mollusca</taxon>
        <taxon>Bivalvia</taxon>
        <taxon>Autobranchia</taxon>
        <taxon>Pteriomorphia</taxon>
        <taxon>Mytilida</taxon>
        <taxon>Mytiloidea</taxon>
        <taxon>Mytilidae</taxon>
        <taxon>Mytilinae</taxon>
        <taxon>Mytilus</taxon>
    </lineage>
</organism>
<reference evidence="1" key="1">
    <citation type="submission" date="2018-11" db="EMBL/GenBank/DDBJ databases">
        <authorList>
            <person name="Alioto T."/>
            <person name="Alioto T."/>
        </authorList>
    </citation>
    <scope>NUCLEOTIDE SEQUENCE</scope>
</reference>
<dbReference type="GO" id="GO:0003677">
    <property type="term" value="F:DNA binding"/>
    <property type="evidence" value="ECO:0007669"/>
    <property type="project" value="InterPro"/>
</dbReference>
<evidence type="ECO:0000313" key="1">
    <source>
        <dbReference type="EMBL" id="VDH95996.1"/>
    </source>
</evidence>
<evidence type="ECO:0008006" key="3">
    <source>
        <dbReference type="Google" id="ProtNLM"/>
    </source>
</evidence>
<evidence type="ECO:0000313" key="2">
    <source>
        <dbReference type="Proteomes" id="UP000596742"/>
    </source>
</evidence>
<protein>
    <recommendedName>
        <fullName evidence="3">Transcriptional coactivator p15 (PC4) C-terminal domain-containing protein</fullName>
    </recommendedName>
</protein>
<gene>
    <name evidence="1" type="ORF">MGAL_10B094070</name>
</gene>
<dbReference type="EMBL" id="UYJE01000743">
    <property type="protein sequence ID" value="VDH95996.1"/>
    <property type="molecule type" value="Genomic_DNA"/>
</dbReference>
<dbReference type="GO" id="GO:0006355">
    <property type="term" value="P:regulation of DNA-templated transcription"/>
    <property type="evidence" value="ECO:0007669"/>
    <property type="project" value="InterPro"/>
</dbReference>
<dbReference type="Gene3D" id="2.30.31.10">
    <property type="entry name" value="Transcriptional Coactivator Pc4, Chain A"/>
    <property type="match status" value="1"/>
</dbReference>
<dbReference type="InterPro" id="IPR009044">
    <property type="entry name" value="ssDNA-bd_transcriptional_reg"/>
</dbReference>
<proteinExistence type="predicted"/>
<dbReference type="OrthoDB" id="2505440at2759"/>
<comment type="caution">
    <text evidence="1">The sequence shown here is derived from an EMBL/GenBank/DDBJ whole genome shotgun (WGS) entry which is preliminary data.</text>
</comment>
<dbReference type="AlphaFoldDB" id="A0A8B6BW03"/>
<sequence length="120" mass="13975">MIKRYSKRKTAYRVHQGFSIQMDIENLDEGLKNNKSFKAHLGGNLYCILEEDSVCVNIRQFRKTPDDDVVPTKRGLTLRQREYEVFRATLDKLENLVPELDQTLSCVLTHEDREGLIQCS</sequence>
<dbReference type="Proteomes" id="UP000596742">
    <property type="component" value="Unassembled WGS sequence"/>
</dbReference>
<dbReference type="SUPFAM" id="SSF54447">
    <property type="entry name" value="ssDNA-binding transcriptional regulator domain"/>
    <property type="match status" value="1"/>
</dbReference>
<keyword evidence="2" id="KW-1185">Reference proteome</keyword>
<name>A0A8B6BW03_MYTGA</name>